<name>A0ABU7KIK8_9ACTN</name>
<reference evidence="3 4" key="1">
    <citation type="submission" date="2023-07" db="EMBL/GenBank/DDBJ databases">
        <authorList>
            <person name="Girao M."/>
            <person name="Carvalho M.F."/>
        </authorList>
    </citation>
    <scope>NUCLEOTIDE SEQUENCE [LARGE SCALE GENOMIC DNA]</scope>
    <source>
        <strain evidence="3 4">66/93</strain>
    </source>
</reference>
<dbReference type="InterPro" id="IPR003018">
    <property type="entry name" value="GAF"/>
</dbReference>
<dbReference type="Proteomes" id="UP001348641">
    <property type="component" value="Unassembled WGS sequence"/>
</dbReference>
<evidence type="ECO:0000259" key="2">
    <source>
        <dbReference type="Pfam" id="PF01590"/>
    </source>
</evidence>
<dbReference type="Gene3D" id="3.30.450.40">
    <property type="match status" value="1"/>
</dbReference>
<dbReference type="RefSeq" id="WP_330156509.1">
    <property type="nucleotide sequence ID" value="NZ_BAAAJA010000013.1"/>
</dbReference>
<organism evidence="3 4">
    <name type="scientific">Nocardiopsis tropica</name>
    <dbReference type="NCBI Taxonomy" id="109330"/>
    <lineage>
        <taxon>Bacteria</taxon>
        <taxon>Bacillati</taxon>
        <taxon>Actinomycetota</taxon>
        <taxon>Actinomycetes</taxon>
        <taxon>Streptosporangiales</taxon>
        <taxon>Nocardiopsidaceae</taxon>
        <taxon>Nocardiopsis</taxon>
    </lineage>
</organism>
<dbReference type="EMBL" id="JAUUCC010000002">
    <property type="protein sequence ID" value="MEE2049130.1"/>
    <property type="molecule type" value="Genomic_DNA"/>
</dbReference>
<evidence type="ECO:0000313" key="4">
    <source>
        <dbReference type="Proteomes" id="UP001348641"/>
    </source>
</evidence>
<evidence type="ECO:0000313" key="3">
    <source>
        <dbReference type="EMBL" id="MEE2049130.1"/>
    </source>
</evidence>
<dbReference type="InterPro" id="IPR029016">
    <property type="entry name" value="GAF-like_dom_sf"/>
</dbReference>
<sequence>MYGTWNAWSWDTDPEAVRRDVAAAHERFTGSGRVSGSVRAVVGESWRRSVLHGVDPDTTVPRIELAGHALRNHRDAHPLAAAMPLLRRLLVDAAPGPQIVAVGDAAGRLLWVEGDRRLRDSAEDMCFVEGANWHERSAGTNAPGTALALDHEVQVFASEHFSRGVQRWSCSAAPLHDPCTGEVLGVLDITGEDHLASPQALALVRTAAAAVEMELRALRLGARPPRPRTAPGDRGAHRAPGVREAGGAHPAPPPGRGPSAGPALRVLGRAGALIALDGREAELSVRHSEILLLLARSPRGLTGEELGARLNEHDASPVTVRAEMSRLRRLLGPGLLASRPYRLLRPPSTDIDEVRRHLAEGSYRRALEVYAGPVLPRSEAPGVAEIRDALQAEVCEVLGANAPPSVLLAWSEDPEWRDDPRVVTAALRSLDPGSPRHAALRGRLRWLGG</sequence>
<comment type="caution">
    <text evidence="3">The sequence shown here is derived from an EMBL/GenBank/DDBJ whole genome shotgun (WGS) entry which is preliminary data.</text>
</comment>
<dbReference type="Pfam" id="PF01590">
    <property type="entry name" value="GAF"/>
    <property type="match status" value="1"/>
</dbReference>
<proteinExistence type="predicted"/>
<feature type="region of interest" description="Disordered" evidence="1">
    <location>
        <begin position="222"/>
        <end position="263"/>
    </location>
</feature>
<gene>
    <name evidence="3" type="ORF">Q8A49_01300</name>
</gene>
<feature type="compositionally biased region" description="Low complexity" evidence="1">
    <location>
        <begin position="222"/>
        <end position="233"/>
    </location>
</feature>
<accession>A0ABU7KIK8</accession>
<evidence type="ECO:0000256" key="1">
    <source>
        <dbReference type="SAM" id="MobiDB-lite"/>
    </source>
</evidence>
<protein>
    <submittedName>
        <fullName evidence="3">GAF domain-containing protein</fullName>
    </submittedName>
</protein>
<feature type="domain" description="GAF" evidence="2">
    <location>
        <begin position="127"/>
        <end position="215"/>
    </location>
</feature>